<evidence type="ECO:0000313" key="4">
    <source>
        <dbReference type="Proteomes" id="UP000186922"/>
    </source>
</evidence>
<feature type="compositionally biased region" description="Basic and acidic residues" evidence="1">
    <location>
        <begin position="107"/>
        <end position="119"/>
    </location>
</feature>
<feature type="region of interest" description="Disordered" evidence="1">
    <location>
        <begin position="95"/>
        <end position="119"/>
    </location>
</feature>
<evidence type="ECO:0000256" key="2">
    <source>
        <dbReference type="SAM" id="SignalP"/>
    </source>
</evidence>
<dbReference type="EMBL" id="BDGG01000003">
    <property type="protein sequence ID" value="GAU95857.1"/>
    <property type="molecule type" value="Genomic_DNA"/>
</dbReference>
<reference evidence="3 4" key="1">
    <citation type="journal article" date="2016" name="Nat. Commun.">
        <title>Extremotolerant tardigrade genome and improved radiotolerance of human cultured cells by tardigrade-unique protein.</title>
        <authorList>
            <person name="Hashimoto T."/>
            <person name="Horikawa D.D."/>
            <person name="Saito Y."/>
            <person name="Kuwahara H."/>
            <person name="Kozuka-Hata H."/>
            <person name="Shin-I T."/>
            <person name="Minakuchi Y."/>
            <person name="Ohishi K."/>
            <person name="Motoyama A."/>
            <person name="Aizu T."/>
            <person name="Enomoto A."/>
            <person name="Kondo K."/>
            <person name="Tanaka S."/>
            <person name="Hara Y."/>
            <person name="Koshikawa S."/>
            <person name="Sagara H."/>
            <person name="Miura T."/>
            <person name="Yokobori S."/>
            <person name="Miyagawa K."/>
            <person name="Suzuki Y."/>
            <person name="Kubo T."/>
            <person name="Oyama M."/>
            <person name="Kohara Y."/>
            <person name="Fujiyama A."/>
            <person name="Arakawa K."/>
            <person name="Katayama T."/>
            <person name="Toyoda A."/>
            <person name="Kunieda T."/>
        </authorList>
    </citation>
    <scope>NUCLEOTIDE SEQUENCE [LARGE SCALE GENOMIC DNA]</scope>
    <source>
        <strain evidence="3 4">YOKOZUNA-1</strain>
    </source>
</reference>
<dbReference type="AlphaFoldDB" id="A0A1D1V848"/>
<proteinExistence type="predicted"/>
<name>A0A1D1V848_RAMVA</name>
<evidence type="ECO:0000313" key="3">
    <source>
        <dbReference type="EMBL" id="GAU95857.1"/>
    </source>
</evidence>
<gene>
    <name evidence="3" type="primary">RvY_07398</name>
    <name evidence="3" type="synonym">RvY_07398.1</name>
    <name evidence="3" type="ORF">RvY_07398-1</name>
</gene>
<accession>A0A1D1V848</accession>
<feature type="signal peptide" evidence="2">
    <location>
        <begin position="1"/>
        <end position="18"/>
    </location>
</feature>
<keyword evidence="4" id="KW-1185">Reference proteome</keyword>
<comment type="caution">
    <text evidence="3">The sequence shown here is derived from an EMBL/GenBank/DDBJ whole genome shotgun (WGS) entry which is preliminary data.</text>
</comment>
<organism evidence="3 4">
    <name type="scientific">Ramazzottius varieornatus</name>
    <name type="common">Water bear</name>
    <name type="synonym">Tardigrade</name>
    <dbReference type="NCBI Taxonomy" id="947166"/>
    <lineage>
        <taxon>Eukaryota</taxon>
        <taxon>Metazoa</taxon>
        <taxon>Ecdysozoa</taxon>
        <taxon>Tardigrada</taxon>
        <taxon>Eutardigrada</taxon>
        <taxon>Parachela</taxon>
        <taxon>Hypsibioidea</taxon>
        <taxon>Ramazzottiidae</taxon>
        <taxon>Ramazzottius</taxon>
    </lineage>
</organism>
<protein>
    <submittedName>
        <fullName evidence="3">Uncharacterized protein</fullName>
    </submittedName>
</protein>
<dbReference type="Proteomes" id="UP000186922">
    <property type="component" value="Unassembled WGS sequence"/>
</dbReference>
<evidence type="ECO:0000256" key="1">
    <source>
        <dbReference type="SAM" id="MobiDB-lite"/>
    </source>
</evidence>
<feature type="chain" id="PRO_5008898125" evidence="2">
    <location>
        <begin position="19"/>
        <end position="119"/>
    </location>
</feature>
<keyword evidence="2" id="KW-0732">Signal</keyword>
<sequence length="119" mass="13395">MNAAQNFCFVLNFHVSLTTECTSHATWRHPEDSRCSVNQNICLDKAFLLELSWRSEDIHCRSLTGRTAKPEAAGNLKLFLFSTQLSWLAASMITKPGPKTDQVTHSAAEDVKIEEENQK</sequence>